<sequence>MELSYILNELGEDRELYFNAVAPPILQTSNFAARSVADLRHMLQHEPEAHLYTRGNNPTVTILEKKIAALEGAEHAIAFGSGIAAVSAAVLSQVNTGDHVVCVKKPYTWTNTLMKRFLPRFGVEVTMVDGTDPENYRNAIKLNTRLLYLESPNSYTFELQDIAAVVAIAKEHNCKTIIDNSFASPVNQNPIAFGVDLVVHSCTKYIGGHSDTMGGIVCGSRETINRIFEREYMTLGAILSPHDAWLLIRGLRTLPVRMERIAASTSKVVDFLVKHPKVEKVHFPLLSSHPQYNLAQKQLRNNTGQFSVLLKTENIKKVEAFCDRLQHFLMAASWGGHESLIYPIAASYTDHGLKPTLPFNLVRFYIGLEDPEYLIRDIEQALEEI</sequence>
<dbReference type="InterPro" id="IPR054542">
    <property type="entry name" value="Cys_met_metab_PP"/>
</dbReference>
<dbReference type="FunFam" id="3.40.640.10:FF:000046">
    <property type="entry name" value="Cystathionine gamma-lyase"/>
    <property type="match status" value="1"/>
</dbReference>
<gene>
    <name evidence="5" type="ORF">H8S84_12065</name>
</gene>
<dbReference type="InterPro" id="IPR015421">
    <property type="entry name" value="PyrdxlP-dep_Trfase_major"/>
</dbReference>
<keyword evidence="2 3" id="KW-0663">Pyridoxal phosphate</keyword>
<evidence type="ECO:0000256" key="2">
    <source>
        <dbReference type="ARBA" id="ARBA00022898"/>
    </source>
</evidence>
<organism evidence="5 6">
    <name type="scientific">Pontibacter cellulosilyticus</name>
    <dbReference type="NCBI Taxonomy" id="1720253"/>
    <lineage>
        <taxon>Bacteria</taxon>
        <taxon>Pseudomonadati</taxon>
        <taxon>Bacteroidota</taxon>
        <taxon>Cytophagia</taxon>
        <taxon>Cytophagales</taxon>
        <taxon>Hymenobacteraceae</taxon>
        <taxon>Pontibacter</taxon>
    </lineage>
</organism>
<dbReference type="Pfam" id="PF01053">
    <property type="entry name" value="Cys_Met_Meta_PP"/>
    <property type="match status" value="1"/>
</dbReference>
<dbReference type="EMBL" id="JACRVF010000003">
    <property type="protein sequence ID" value="MBC5993573.1"/>
    <property type="molecule type" value="Genomic_DNA"/>
</dbReference>
<dbReference type="GO" id="GO:0016846">
    <property type="term" value="F:carbon-sulfur lyase activity"/>
    <property type="evidence" value="ECO:0007669"/>
    <property type="project" value="TreeGrafter"/>
</dbReference>
<evidence type="ECO:0000256" key="3">
    <source>
        <dbReference type="PIRSR" id="PIRSR001434-2"/>
    </source>
</evidence>
<dbReference type="Gene3D" id="3.40.640.10">
    <property type="entry name" value="Type I PLP-dependent aspartate aminotransferase-like (Major domain)"/>
    <property type="match status" value="1"/>
</dbReference>
<dbReference type="GO" id="GO:0016740">
    <property type="term" value="F:transferase activity"/>
    <property type="evidence" value="ECO:0007669"/>
    <property type="project" value="UniProtKB-KW"/>
</dbReference>
<keyword evidence="6" id="KW-1185">Reference proteome</keyword>
<accession>A0A923N7D4</accession>
<name>A0A923N7D4_9BACT</name>
<dbReference type="InterPro" id="IPR015422">
    <property type="entry name" value="PyrdxlP-dep_Trfase_small"/>
</dbReference>
<dbReference type="PIRSF" id="PIRSF001434">
    <property type="entry name" value="CGS"/>
    <property type="match status" value="1"/>
</dbReference>
<keyword evidence="5" id="KW-0808">Transferase</keyword>
<dbReference type="PANTHER" id="PTHR11808:SF80">
    <property type="entry name" value="CYSTATHIONINE GAMMA-LYASE"/>
    <property type="match status" value="1"/>
</dbReference>
<dbReference type="InterPro" id="IPR015424">
    <property type="entry name" value="PyrdxlP-dep_Trfase"/>
</dbReference>
<dbReference type="PANTHER" id="PTHR11808">
    <property type="entry name" value="TRANS-SULFURATION ENZYME FAMILY MEMBER"/>
    <property type="match status" value="1"/>
</dbReference>
<comment type="caution">
    <text evidence="5">The sequence shown here is derived from an EMBL/GenBank/DDBJ whole genome shotgun (WGS) entry which is preliminary data.</text>
</comment>
<proteinExistence type="inferred from homology"/>
<feature type="modified residue" description="N6-(pyridoxal phosphate)lysine" evidence="3">
    <location>
        <position position="204"/>
    </location>
</feature>
<evidence type="ECO:0000313" key="5">
    <source>
        <dbReference type="EMBL" id="MBC5993573.1"/>
    </source>
</evidence>
<dbReference type="AlphaFoldDB" id="A0A923N7D4"/>
<comment type="cofactor">
    <cofactor evidence="1 4">
        <name>pyridoxal 5'-phosphate</name>
        <dbReference type="ChEBI" id="CHEBI:597326"/>
    </cofactor>
</comment>
<dbReference type="GO" id="GO:0005737">
    <property type="term" value="C:cytoplasm"/>
    <property type="evidence" value="ECO:0007669"/>
    <property type="project" value="TreeGrafter"/>
</dbReference>
<evidence type="ECO:0000313" key="6">
    <source>
        <dbReference type="Proteomes" id="UP000603640"/>
    </source>
</evidence>
<dbReference type="InterPro" id="IPR000277">
    <property type="entry name" value="Cys/Met-Metab_PyrdxlP-dep_enz"/>
</dbReference>
<protein>
    <submittedName>
        <fullName evidence="5">PLP-dependent transferase</fullName>
    </submittedName>
</protein>
<evidence type="ECO:0000256" key="1">
    <source>
        <dbReference type="ARBA" id="ARBA00001933"/>
    </source>
</evidence>
<dbReference type="GO" id="GO:0019346">
    <property type="term" value="P:transsulfuration"/>
    <property type="evidence" value="ECO:0007669"/>
    <property type="project" value="InterPro"/>
</dbReference>
<reference evidence="5" key="1">
    <citation type="submission" date="2020-08" db="EMBL/GenBank/DDBJ databases">
        <title>Pontibacter sp. SD6 16S ribosomal RNA gene Genome sequencing and assembly.</title>
        <authorList>
            <person name="Kang M."/>
        </authorList>
    </citation>
    <scope>NUCLEOTIDE SEQUENCE</scope>
    <source>
        <strain evidence="5">SD6</strain>
    </source>
</reference>
<dbReference type="Proteomes" id="UP000603640">
    <property type="component" value="Unassembled WGS sequence"/>
</dbReference>
<dbReference type="PROSITE" id="PS00868">
    <property type="entry name" value="CYS_MET_METAB_PP"/>
    <property type="match status" value="1"/>
</dbReference>
<dbReference type="SUPFAM" id="SSF53383">
    <property type="entry name" value="PLP-dependent transferases"/>
    <property type="match status" value="1"/>
</dbReference>
<comment type="similarity">
    <text evidence="4">Belongs to the trans-sulfuration enzymes family.</text>
</comment>
<dbReference type="Gene3D" id="3.90.1150.10">
    <property type="entry name" value="Aspartate Aminotransferase, domain 1"/>
    <property type="match status" value="1"/>
</dbReference>
<evidence type="ECO:0000256" key="4">
    <source>
        <dbReference type="RuleBase" id="RU362118"/>
    </source>
</evidence>
<dbReference type="GO" id="GO:0030170">
    <property type="term" value="F:pyridoxal phosphate binding"/>
    <property type="evidence" value="ECO:0007669"/>
    <property type="project" value="InterPro"/>
</dbReference>
<dbReference type="CDD" id="cd00614">
    <property type="entry name" value="CGS_like"/>
    <property type="match status" value="1"/>
</dbReference>